<protein>
    <submittedName>
        <fullName evidence="1">Uncharacterized protein</fullName>
    </submittedName>
</protein>
<evidence type="ECO:0000313" key="1">
    <source>
        <dbReference type="EMBL" id="OOR17522.1"/>
    </source>
</evidence>
<name>A0A1S9U5R4_BACCE</name>
<proteinExistence type="predicted"/>
<sequence>MNISELKTRLNELGIEEHEYNLGDKSIGELELGILKEEKVWKVYQSLERGGMNIIDTFENENENENDACELILKYLIMRKNRRERRK</sequence>
<gene>
    <name evidence="1" type="ORF">BW892_27375</name>
</gene>
<reference evidence="1 2" key="1">
    <citation type="submission" date="2017-01" db="EMBL/GenBank/DDBJ databases">
        <title>Bacillus cereus isolates.</title>
        <authorList>
            <person name="Beno S.M."/>
        </authorList>
    </citation>
    <scope>NUCLEOTIDE SEQUENCE [LARGE SCALE GENOMIC DNA]</scope>
    <source>
        <strain evidence="1 2">FSL M7-1219</strain>
    </source>
</reference>
<dbReference type="AlphaFoldDB" id="A0A1S9U5R4"/>
<dbReference type="RefSeq" id="WP_078182163.1">
    <property type="nucleotide sequence ID" value="NZ_MUAL01000132.1"/>
</dbReference>
<dbReference type="EMBL" id="MUAL01000132">
    <property type="protein sequence ID" value="OOR17522.1"/>
    <property type="molecule type" value="Genomic_DNA"/>
</dbReference>
<organism evidence="1 2">
    <name type="scientific">Bacillus cereus</name>
    <dbReference type="NCBI Taxonomy" id="1396"/>
    <lineage>
        <taxon>Bacteria</taxon>
        <taxon>Bacillati</taxon>
        <taxon>Bacillota</taxon>
        <taxon>Bacilli</taxon>
        <taxon>Bacillales</taxon>
        <taxon>Bacillaceae</taxon>
        <taxon>Bacillus</taxon>
        <taxon>Bacillus cereus group</taxon>
    </lineage>
</organism>
<evidence type="ECO:0000313" key="2">
    <source>
        <dbReference type="Proteomes" id="UP000191124"/>
    </source>
</evidence>
<accession>A0A1S9U5R4</accession>
<dbReference type="Proteomes" id="UP000191124">
    <property type="component" value="Unassembled WGS sequence"/>
</dbReference>
<comment type="caution">
    <text evidence="1">The sequence shown here is derived from an EMBL/GenBank/DDBJ whole genome shotgun (WGS) entry which is preliminary data.</text>
</comment>